<dbReference type="Pfam" id="PF13204">
    <property type="entry name" value="Apiosidase"/>
    <property type="match status" value="1"/>
</dbReference>
<evidence type="ECO:0000313" key="3">
    <source>
        <dbReference type="EMBL" id="NAS10612.1"/>
    </source>
</evidence>
<dbReference type="Pfam" id="PF16586">
    <property type="entry name" value="DUF5060"/>
    <property type="match status" value="1"/>
</dbReference>
<dbReference type="InterPro" id="IPR025277">
    <property type="entry name" value="Apiosidase-like_cat_dom"/>
</dbReference>
<evidence type="ECO:0000313" key="4">
    <source>
        <dbReference type="Proteomes" id="UP000475249"/>
    </source>
</evidence>
<feature type="domain" description="Apiosidase-like catalytic" evidence="1">
    <location>
        <begin position="216"/>
        <end position="414"/>
    </location>
</feature>
<dbReference type="InterPro" id="IPR013783">
    <property type="entry name" value="Ig-like_fold"/>
</dbReference>
<comment type="caution">
    <text evidence="3">The sequence shown here is derived from an EMBL/GenBank/DDBJ whole genome shotgun (WGS) entry which is preliminary data.</text>
</comment>
<accession>A0A6L9E7N1</accession>
<dbReference type="EMBL" id="WXYO01000001">
    <property type="protein sequence ID" value="NAS10612.1"/>
    <property type="molecule type" value="Genomic_DNA"/>
</dbReference>
<keyword evidence="4" id="KW-1185">Reference proteome</keyword>
<dbReference type="PANTHER" id="PTHR37836">
    <property type="entry name" value="LMO1036 PROTEIN"/>
    <property type="match status" value="1"/>
</dbReference>
<reference evidence="3 4" key="1">
    <citation type="submission" date="2020-01" db="EMBL/GenBank/DDBJ databases">
        <title>Bacteria diversity of Porities sp.</title>
        <authorList>
            <person name="Wang G."/>
        </authorList>
    </citation>
    <scope>NUCLEOTIDE SEQUENCE [LARGE SCALE GENOMIC DNA]</scope>
    <source>
        <strain evidence="3 4">R33</strain>
    </source>
</reference>
<gene>
    <name evidence="3" type="ORF">GTQ38_01270</name>
</gene>
<sequence length="561" mass="63576">MRKAIYQVICRTKYLFLGLLLIFIDVSFGQEARQYEVVELQFNGSQYKATDNPVRDIELVTKWVHESGEPSYKIYGFYDGDGKGGASGDVFKVRFCPTKPGKWMLAEVTSNDIKLEGQQQGYTLECSSSDHSGFWSVDAESKGQRWYKRSDGSHPYIIGNTMYSFLSETKKNLEPTGGNILDDAVQSAAYFNKLRFAITGDIYPHPTEKPFLDSSGKPTDNGDFGHRPNPEWFMERVDLAVKTCYDSDVIADVIMNGPDSENARSPLRAGENGGDYKPFLKYIIARYGSYPNVWLCLSNEYDIRKPKFTPGYMVQVGEVTRDLMPYNLPLSVHADQGHWHHRLNIPDDWNDHIIIQNKMKYIKNSADCNNLNYWIGDRKPVFNDELAYEGAGDGWTEGDVIEAILGAFLGGGYGSTAYKHPSSKEGHYFSGNFSAEEHTSADNLRWFRQQIDENIGFWKMEPSFATDVSYKKGFPGSRTAIFYEVSEDFRAMHAGQDAFLLGTNMAVKDIHAFLPEGNWTVTRFDAIAMEKKVIAENANGEFLFDSPDSRAVLFHFEKTKE</sequence>
<evidence type="ECO:0000259" key="1">
    <source>
        <dbReference type="Pfam" id="PF13204"/>
    </source>
</evidence>
<evidence type="ECO:0000259" key="2">
    <source>
        <dbReference type="Pfam" id="PF16586"/>
    </source>
</evidence>
<protein>
    <submittedName>
        <fullName evidence="3">DUF5060 domain-containing protein</fullName>
    </submittedName>
</protein>
<dbReference type="Proteomes" id="UP000475249">
    <property type="component" value="Unassembled WGS sequence"/>
</dbReference>
<dbReference type="AlphaFoldDB" id="A0A6L9E7N1"/>
<dbReference type="Gene3D" id="3.20.20.80">
    <property type="entry name" value="Glycosidases"/>
    <property type="match status" value="1"/>
</dbReference>
<dbReference type="RefSeq" id="WP_161433411.1">
    <property type="nucleotide sequence ID" value="NZ_WXYO01000001.1"/>
</dbReference>
<name>A0A6L9E7N1_9FLAO</name>
<dbReference type="Gene3D" id="2.60.40.10">
    <property type="entry name" value="Immunoglobulins"/>
    <property type="match status" value="1"/>
</dbReference>
<proteinExistence type="predicted"/>
<dbReference type="InterPro" id="IPR032260">
    <property type="entry name" value="DUF5060"/>
</dbReference>
<organism evidence="3 4">
    <name type="scientific">Poritiphilus flavus</name>
    <dbReference type="NCBI Taxonomy" id="2697053"/>
    <lineage>
        <taxon>Bacteria</taxon>
        <taxon>Pseudomonadati</taxon>
        <taxon>Bacteroidota</taxon>
        <taxon>Flavobacteriia</taxon>
        <taxon>Flavobacteriales</taxon>
        <taxon>Flavobacteriaceae</taxon>
        <taxon>Poritiphilus</taxon>
    </lineage>
</organism>
<feature type="domain" description="DUF5060" evidence="2">
    <location>
        <begin position="32"/>
        <end position="103"/>
    </location>
</feature>
<dbReference type="PANTHER" id="PTHR37836:SF2">
    <property type="entry name" value="DUF4038 DOMAIN-CONTAINING PROTEIN"/>
    <property type="match status" value="1"/>
</dbReference>
<dbReference type="InterPro" id="IPR017853">
    <property type="entry name" value="GH"/>
</dbReference>
<dbReference type="SUPFAM" id="SSF51445">
    <property type="entry name" value="(Trans)glycosidases"/>
    <property type="match status" value="1"/>
</dbReference>